<dbReference type="InterPro" id="IPR028082">
    <property type="entry name" value="Peripla_BP_I"/>
</dbReference>
<accession>A0A7G3GEI2</accession>
<dbReference type="InterPro" id="IPR025997">
    <property type="entry name" value="SBP_2_dom"/>
</dbReference>
<evidence type="ECO:0000259" key="5">
    <source>
        <dbReference type="Pfam" id="PF13407"/>
    </source>
</evidence>
<dbReference type="GO" id="GO:0030313">
    <property type="term" value="C:cell envelope"/>
    <property type="evidence" value="ECO:0007669"/>
    <property type="project" value="UniProtKB-SubCell"/>
</dbReference>
<evidence type="ECO:0000256" key="3">
    <source>
        <dbReference type="ARBA" id="ARBA00022729"/>
    </source>
</evidence>
<comment type="subcellular location">
    <subcellularLocation>
        <location evidence="1">Cell envelope</location>
    </subcellularLocation>
</comment>
<dbReference type="KEGG" id="ifl:C1H71_18520"/>
<name>A0A7G3GEI2_9NEIS</name>
<evidence type="ECO:0000313" key="6">
    <source>
        <dbReference type="EMBL" id="QBC45333.1"/>
    </source>
</evidence>
<organism evidence="6 7">
    <name type="scientific">Iodobacter fluviatilis</name>
    <dbReference type="NCBI Taxonomy" id="537"/>
    <lineage>
        <taxon>Bacteria</taxon>
        <taxon>Pseudomonadati</taxon>
        <taxon>Pseudomonadota</taxon>
        <taxon>Betaproteobacteria</taxon>
        <taxon>Neisseriales</taxon>
        <taxon>Chitinibacteraceae</taxon>
        <taxon>Iodobacter</taxon>
    </lineage>
</organism>
<reference evidence="6 7" key="1">
    <citation type="submission" date="2018-01" db="EMBL/GenBank/DDBJ databases">
        <title>Genome sequence of Iodobacter sp. strain PCH194 isolated from Indian Trans-Himalaya.</title>
        <authorList>
            <person name="Kumar V."/>
            <person name="Thakur V."/>
            <person name="Kumar S."/>
            <person name="Singh D."/>
        </authorList>
    </citation>
    <scope>NUCLEOTIDE SEQUENCE [LARGE SCALE GENOMIC DNA]</scope>
    <source>
        <strain evidence="6 7">PCH194</strain>
    </source>
</reference>
<dbReference type="AlphaFoldDB" id="A0A7G3GEI2"/>
<dbReference type="GO" id="GO:0030246">
    <property type="term" value="F:carbohydrate binding"/>
    <property type="evidence" value="ECO:0007669"/>
    <property type="project" value="UniProtKB-ARBA"/>
</dbReference>
<evidence type="ECO:0000313" key="7">
    <source>
        <dbReference type="Proteomes" id="UP000515917"/>
    </source>
</evidence>
<evidence type="ECO:0000256" key="4">
    <source>
        <dbReference type="SAM" id="Phobius"/>
    </source>
</evidence>
<feature type="transmembrane region" description="Helical" evidence="4">
    <location>
        <begin position="7"/>
        <end position="27"/>
    </location>
</feature>
<dbReference type="EMBL" id="CP025781">
    <property type="protein sequence ID" value="QBC45333.1"/>
    <property type="molecule type" value="Genomic_DNA"/>
</dbReference>
<proteinExistence type="inferred from homology"/>
<feature type="domain" description="Periplasmic binding protein" evidence="5">
    <location>
        <begin position="44"/>
        <end position="302"/>
    </location>
</feature>
<gene>
    <name evidence="6" type="ORF">C1H71_18520</name>
</gene>
<dbReference type="PANTHER" id="PTHR46847">
    <property type="entry name" value="D-ALLOSE-BINDING PERIPLASMIC PROTEIN-RELATED"/>
    <property type="match status" value="1"/>
</dbReference>
<dbReference type="RefSeq" id="WP_130107838.1">
    <property type="nucleotide sequence ID" value="NZ_CP025781.1"/>
</dbReference>
<dbReference type="PANTHER" id="PTHR46847:SF1">
    <property type="entry name" value="D-ALLOSE-BINDING PERIPLASMIC PROTEIN-RELATED"/>
    <property type="match status" value="1"/>
</dbReference>
<protein>
    <recommendedName>
        <fullName evidence="5">Periplasmic binding protein domain-containing protein</fullName>
    </recommendedName>
</protein>
<keyword evidence="4" id="KW-0812">Transmembrane</keyword>
<evidence type="ECO:0000256" key="1">
    <source>
        <dbReference type="ARBA" id="ARBA00004196"/>
    </source>
</evidence>
<sequence>MQKKRYLFNIFIGLIMMFVVATAAKPWSGPIAGPTAQKGKTVIFIASDLKNGGVVSVYRGLENACQKLGWTLVLFNGEGKKDKLQSLLAQSITRQPDGIVFGGFEPDDFPDQLIIAKQRKIKLVGWHAAKKPGASPHLFANVTTDTIEVAEMAANFVLTDAIKNKRPLGVIIFNDNQFAVANNKTNKMKQVIELCIGHTDCKVLAIENVKISDSAYSIPKLVPKLLNRHGENWTYSLAINDIYFDSINYPLIQAGAKDMRLVSAGDGSTLALSRIASCRSQQVATIAEPLTMQGYQLADELNRAFAASPPSGYISKPILVTCNSLNKIGNLSIESDLGFDSAYTKIWHNK</sequence>
<dbReference type="Gene3D" id="3.40.50.2300">
    <property type="match status" value="2"/>
</dbReference>
<evidence type="ECO:0000256" key="2">
    <source>
        <dbReference type="ARBA" id="ARBA00007639"/>
    </source>
</evidence>
<comment type="similarity">
    <text evidence="2">Belongs to the bacterial solute-binding protein 2 family.</text>
</comment>
<keyword evidence="3" id="KW-0732">Signal</keyword>
<keyword evidence="7" id="KW-1185">Reference proteome</keyword>
<keyword evidence="4" id="KW-1133">Transmembrane helix</keyword>
<dbReference type="SUPFAM" id="SSF53822">
    <property type="entry name" value="Periplasmic binding protein-like I"/>
    <property type="match status" value="1"/>
</dbReference>
<keyword evidence="4" id="KW-0472">Membrane</keyword>
<dbReference type="Proteomes" id="UP000515917">
    <property type="component" value="Chromosome"/>
</dbReference>
<dbReference type="Pfam" id="PF13407">
    <property type="entry name" value="Peripla_BP_4"/>
    <property type="match status" value="1"/>
</dbReference>